<evidence type="ECO:0000256" key="3">
    <source>
        <dbReference type="ARBA" id="ARBA00022448"/>
    </source>
</evidence>
<dbReference type="PANTHER" id="PTHR30026:SF20">
    <property type="entry name" value="OUTER MEMBRANE PROTEIN TOLC"/>
    <property type="match status" value="1"/>
</dbReference>
<dbReference type="PANTHER" id="PTHR30026">
    <property type="entry name" value="OUTER MEMBRANE PROTEIN TOLC"/>
    <property type="match status" value="1"/>
</dbReference>
<dbReference type="EMBL" id="JBIGHZ010000004">
    <property type="protein sequence ID" value="MFG6448761.1"/>
    <property type="molecule type" value="Genomic_DNA"/>
</dbReference>
<keyword evidence="7" id="KW-0998">Cell outer membrane</keyword>
<feature type="region of interest" description="Disordered" evidence="9">
    <location>
        <begin position="1"/>
        <end position="29"/>
    </location>
</feature>
<reference evidence="10 11" key="1">
    <citation type="submission" date="2024-08" db="EMBL/GenBank/DDBJ databases">
        <authorList>
            <person name="Lu H."/>
        </authorList>
    </citation>
    <scope>NUCLEOTIDE SEQUENCE [LARGE SCALE GENOMIC DNA]</scope>
    <source>
        <strain evidence="10 11">BYS180W</strain>
    </source>
</reference>
<comment type="subcellular location">
    <subcellularLocation>
        <location evidence="1">Cell outer membrane</location>
    </subcellularLocation>
</comment>
<dbReference type="RefSeq" id="WP_394461301.1">
    <property type="nucleotide sequence ID" value="NZ_JBIGHZ010000004.1"/>
</dbReference>
<dbReference type="SUPFAM" id="SSF56954">
    <property type="entry name" value="Outer membrane efflux proteins (OEP)"/>
    <property type="match status" value="1"/>
</dbReference>
<feature type="region of interest" description="Disordered" evidence="9">
    <location>
        <begin position="70"/>
        <end position="126"/>
    </location>
</feature>
<keyword evidence="6" id="KW-0472">Membrane</keyword>
<comment type="caution">
    <text evidence="10">The sequence shown here is derived from an EMBL/GenBank/DDBJ whole genome shotgun (WGS) entry which is preliminary data.</text>
</comment>
<accession>A0ABW7FWR7</accession>
<keyword evidence="5" id="KW-0812">Transmembrane</keyword>
<sequence>MADTTPLAQPEAPAAASQPAAAPTPTKPELAAPALVAGVSKVRDGITRMILDVGLPLREVEKRVLAARAAGAATGQANAARRQNLRRAATTQEAAQPAEPAASAAEAASAPQASSDATQDGQRRPRAQDLAGVLGLPNTLALSDGVSTGTPLNLWQAMALGIDNSLDVQASKHRKDSYNETARAARGALLPRLDGRVGIGRGRLESEQPWTLRERKDGSIILRQSLLDMAARTEYQRQGTLAASTDFQLQGAISNAGLDVASTYLQTLQSRLAVELNKDYELLLGELLDYVSKRASAGGTSGAERDRVRARVANARSQLADARAGLRSATQRLNSLVGQSTSELSLTPPEEFLIPADMDSAAREAHGYNPDLIATRTEAEAMRLEATSHQDKFLPRVELELSHTRGINSSGTASYSRDSKAMVTMTWSLLNGGADWAQNRAALARMRERQANADASQRKLEQELEATYAALDAVAERYQSLREELQANRTVVDAFRAQMVGGTRQLLDVLDAYQRLHQNKTELVQLCITELQNHVKVAHLTGRLVQHFGASSARPTP</sequence>
<organism evidence="10 11">
    <name type="scientific">Roseateles rivi</name>
    <dbReference type="NCBI Taxonomy" id="3299028"/>
    <lineage>
        <taxon>Bacteria</taxon>
        <taxon>Pseudomonadati</taxon>
        <taxon>Pseudomonadota</taxon>
        <taxon>Betaproteobacteria</taxon>
        <taxon>Burkholderiales</taxon>
        <taxon>Sphaerotilaceae</taxon>
        <taxon>Roseateles</taxon>
    </lineage>
</organism>
<evidence type="ECO:0000313" key="11">
    <source>
        <dbReference type="Proteomes" id="UP001606099"/>
    </source>
</evidence>
<evidence type="ECO:0000256" key="2">
    <source>
        <dbReference type="ARBA" id="ARBA00007613"/>
    </source>
</evidence>
<evidence type="ECO:0000256" key="4">
    <source>
        <dbReference type="ARBA" id="ARBA00022452"/>
    </source>
</evidence>
<evidence type="ECO:0000256" key="9">
    <source>
        <dbReference type="SAM" id="MobiDB-lite"/>
    </source>
</evidence>
<feature type="coiled-coil region" evidence="8">
    <location>
        <begin position="443"/>
        <end position="488"/>
    </location>
</feature>
<evidence type="ECO:0000256" key="6">
    <source>
        <dbReference type="ARBA" id="ARBA00023136"/>
    </source>
</evidence>
<comment type="similarity">
    <text evidence="2">Belongs to the outer membrane factor (OMF) (TC 1.B.17) family.</text>
</comment>
<keyword evidence="3" id="KW-0813">Transport</keyword>
<evidence type="ECO:0000256" key="7">
    <source>
        <dbReference type="ARBA" id="ARBA00023237"/>
    </source>
</evidence>
<evidence type="ECO:0000313" key="10">
    <source>
        <dbReference type="EMBL" id="MFG6448761.1"/>
    </source>
</evidence>
<dbReference type="Pfam" id="PF02321">
    <property type="entry name" value="OEP"/>
    <property type="match status" value="2"/>
</dbReference>
<dbReference type="Gene3D" id="1.20.1600.10">
    <property type="entry name" value="Outer membrane efflux proteins (OEP)"/>
    <property type="match status" value="1"/>
</dbReference>
<keyword evidence="11" id="KW-1185">Reference proteome</keyword>
<protein>
    <submittedName>
        <fullName evidence="10">TolC family protein</fullName>
    </submittedName>
</protein>
<feature type="compositionally biased region" description="Low complexity" evidence="9">
    <location>
        <begin position="70"/>
        <end position="120"/>
    </location>
</feature>
<evidence type="ECO:0000256" key="5">
    <source>
        <dbReference type="ARBA" id="ARBA00022692"/>
    </source>
</evidence>
<name>A0ABW7FWR7_9BURK</name>
<dbReference type="InterPro" id="IPR003423">
    <property type="entry name" value="OMP_efflux"/>
</dbReference>
<dbReference type="Proteomes" id="UP001606099">
    <property type="component" value="Unassembled WGS sequence"/>
</dbReference>
<keyword evidence="8" id="KW-0175">Coiled coil</keyword>
<gene>
    <name evidence="10" type="ORF">ACG0Z6_10995</name>
</gene>
<evidence type="ECO:0000256" key="1">
    <source>
        <dbReference type="ARBA" id="ARBA00004442"/>
    </source>
</evidence>
<dbReference type="InterPro" id="IPR051906">
    <property type="entry name" value="TolC-like"/>
</dbReference>
<evidence type="ECO:0000256" key="8">
    <source>
        <dbReference type="SAM" id="Coils"/>
    </source>
</evidence>
<keyword evidence="4" id="KW-1134">Transmembrane beta strand</keyword>
<proteinExistence type="inferred from homology"/>